<protein>
    <recommendedName>
        <fullName evidence="3">Reverse transcriptase domain-containing protein</fullName>
    </recommendedName>
</protein>
<dbReference type="Proteomes" id="UP001311915">
    <property type="component" value="Unassembled WGS sequence"/>
</dbReference>
<proteinExistence type="predicted"/>
<accession>A0AAV9KBA4</accession>
<dbReference type="PANTHER" id="PTHR33116:SF66">
    <property type="entry name" value="REVERSE TRANSCRIPTASE ZINC-BINDING DOMAIN-CONTAINING PROTEIN"/>
    <property type="match status" value="1"/>
</dbReference>
<evidence type="ECO:0008006" key="3">
    <source>
        <dbReference type="Google" id="ProtNLM"/>
    </source>
</evidence>
<gene>
    <name evidence="1" type="ORF">R3W88_004303</name>
</gene>
<evidence type="ECO:0000313" key="1">
    <source>
        <dbReference type="EMBL" id="KAK4709790.1"/>
    </source>
</evidence>
<dbReference type="EMBL" id="JAWPEI010000011">
    <property type="protein sequence ID" value="KAK4709790.1"/>
    <property type="molecule type" value="Genomic_DNA"/>
</dbReference>
<sequence>MACLTTVTYFILINSVPTTSFKAKKGLRQRDPVSPFLFVLSMEYLSRLLKNMKWHREFKYHPKCSKVNIVQLGFVDDLLLFSRAQLIRSVLISMQTYWSQIFILLKKISQLVEQMCKRFLWIGKAEVTKKALVAWSRLCQPQSAGGMNMIDMEI</sequence>
<evidence type="ECO:0000313" key="2">
    <source>
        <dbReference type="Proteomes" id="UP001311915"/>
    </source>
</evidence>
<reference evidence="1 2" key="1">
    <citation type="submission" date="2023-10" db="EMBL/GenBank/DDBJ databases">
        <title>Genome-Wide Identification Analysis in wild type Solanum Pinnatisectum Reveals Some Genes Defensing Phytophthora Infestans.</title>
        <authorList>
            <person name="Sun C."/>
        </authorList>
    </citation>
    <scope>NUCLEOTIDE SEQUENCE [LARGE SCALE GENOMIC DNA]</scope>
    <source>
        <strain evidence="1">LQN</strain>
        <tissue evidence="1">Leaf</tissue>
    </source>
</reference>
<dbReference type="AlphaFoldDB" id="A0AAV9KBA4"/>
<name>A0AAV9KBA4_9SOLN</name>
<comment type="caution">
    <text evidence="1">The sequence shown here is derived from an EMBL/GenBank/DDBJ whole genome shotgun (WGS) entry which is preliminary data.</text>
</comment>
<dbReference type="PANTHER" id="PTHR33116">
    <property type="entry name" value="REVERSE TRANSCRIPTASE ZINC-BINDING DOMAIN-CONTAINING PROTEIN-RELATED-RELATED"/>
    <property type="match status" value="1"/>
</dbReference>
<organism evidence="1 2">
    <name type="scientific">Solanum pinnatisectum</name>
    <name type="common">tansyleaf nightshade</name>
    <dbReference type="NCBI Taxonomy" id="50273"/>
    <lineage>
        <taxon>Eukaryota</taxon>
        <taxon>Viridiplantae</taxon>
        <taxon>Streptophyta</taxon>
        <taxon>Embryophyta</taxon>
        <taxon>Tracheophyta</taxon>
        <taxon>Spermatophyta</taxon>
        <taxon>Magnoliopsida</taxon>
        <taxon>eudicotyledons</taxon>
        <taxon>Gunneridae</taxon>
        <taxon>Pentapetalae</taxon>
        <taxon>asterids</taxon>
        <taxon>lamiids</taxon>
        <taxon>Solanales</taxon>
        <taxon>Solanaceae</taxon>
        <taxon>Solanoideae</taxon>
        <taxon>Solaneae</taxon>
        <taxon>Solanum</taxon>
    </lineage>
</organism>
<keyword evidence="2" id="KW-1185">Reference proteome</keyword>